<dbReference type="InterPro" id="IPR026453">
    <property type="entry name" value="PGF_pre_PGF"/>
</dbReference>
<dbReference type="AlphaFoldDB" id="M0CEZ8"/>
<dbReference type="NCBIfam" id="TIGR04213">
    <property type="entry name" value="PGF_pre_PGF"/>
    <property type="match status" value="1"/>
</dbReference>
<dbReference type="PATRIC" id="fig|1230457.4.peg.1736"/>
<proteinExistence type="predicted"/>
<dbReference type="Proteomes" id="UP000011615">
    <property type="component" value="Unassembled WGS sequence"/>
</dbReference>
<evidence type="ECO:0000256" key="1">
    <source>
        <dbReference type="SAM" id="Phobius"/>
    </source>
</evidence>
<name>M0CEZ8_9EURY</name>
<dbReference type="eggNOG" id="arCOG07554">
    <property type="taxonomic scope" value="Archaea"/>
</dbReference>
<evidence type="ECO:0000313" key="3">
    <source>
        <dbReference type="Proteomes" id="UP000011615"/>
    </source>
</evidence>
<keyword evidence="1" id="KW-1133">Transmembrane helix</keyword>
<dbReference type="STRING" id="1230457.C476_08638"/>
<sequence length="428" mass="45321">MLIIGGIGSAAGHTHSTAVSSSAQMSAPPTDSYVVEQGEFCQPIEPLSSDETIDSFYEYRSHETHPDDVERLYSSYGTTHLQRDDTSTLFLYEGPNGLSLGMVHDRLGGESEGALVTLEAAGLPHESEWVVKDDNYTGETRMDEYERGDGWASASWAYRDGRTDGGALRGGLDGEFAVTVHPRFNEDAAFAGSDLPVSGIPEEGGIEEWDVLSGSAESPDRTSLPSLDEPVTIRTGTCEGPSVTYDRTSDGITATVTNAAPDDPVGVQPTAGTDDGVRFERLELTGIDGDASLTFESRFSELSETPPADVEPLSYLTVAEQSGTDNASAAVSFTVSKDRLEERGLKADEVALYEQRGDEWTAVETTVSDESDGTYHFEADVTSLSRLAVAPNPDAASAGSIGLIGIGVGLAAGAVLGLGWLVTTRARD</sequence>
<gene>
    <name evidence="2" type="ORF">C476_08638</name>
</gene>
<reference evidence="2 3" key="1">
    <citation type="journal article" date="2014" name="PLoS Genet.">
        <title>Phylogenetically driven sequencing of extremely halophilic archaea reveals strategies for static and dynamic osmo-response.</title>
        <authorList>
            <person name="Becker E.A."/>
            <person name="Seitzer P.M."/>
            <person name="Tritt A."/>
            <person name="Larsen D."/>
            <person name="Krusor M."/>
            <person name="Yao A.I."/>
            <person name="Wu D."/>
            <person name="Madern D."/>
            <person name="Eisen J.A."/>
            <person name="Darling A.E."/>
            <person name="Facciotti M.T."/>
        </authorList>
    </citation>
    <scope>NUCLEOTIDE SEQUENCE [LARGE SCALE GENOMIC DNA]</scope>
    <source>
        <strain evidence="2 3">JCM 13563</strain>
    </source>
</reference>
<keyword evidence="3" id="KW-1185">Reference proteome</keyword>
<keyword evidence="1" id="KW-0472">Membrane</keyword>
<comment type="caution">
    <text evidence="2">The sequence shown here is derived from an EMBL/GenBank/DDBJ whole genome shotgun (WGS) entry which is preliminary data.</text>
</comment>
<accession>M0CEZ8</accession>
<organism evidence="2 3">
    <name type="scientific">Natrinema limicola JCM 13563</name>
    <dbReference type="NCBI Taxonomy" id="1230457"/>
    <lineage>
        <taxon>Archaea</taxon>
        <taxon>Methanobacteriati</taxon>
        <taxon>Methanobacteriota</taxon>
        <taxon>Stenosarchaea group</taxon>
        <taxon>Halobacteria</taxon>
        <taxon>Halobacteriales</taxon>
        <taxon>Natrialbaceae</taxon>
        <taxon>Natrinema</taxon>
    </lineage>
</organism>
<evidence type="ECO:0000313" key="2">
    <source>
        <dbReference type="EMBL" id="ELZ21223.1"/>
    </source>
</evidence>
<feature type="transmembrane region" description="Helical" evidence="1">
    <location>
        <begin position="401"/>
        <end position="422"/>
    </location>
</feature>
<dbReference type="EMBL" id="AOIT01000034">
    <property type="protein sequence ID" value="ELZ21223.1"/>
    <property type="molecule type" value="Genomic_DNA"/>
</dbReference>
<protein>
    <submittedName>
        <fullName evidence="2">Uncharacterized protein</fullName>
    </submittedName>
</protein>
<keyword evidence="1" id="KW-0812">Transmembrane</keyword>